<name>A0A2J6PMZ7_9HELO</name>
<dbReference type="OrthoDB" id="5366038at2759"/>
<accession>A0A2J6PMZ7</accession>
<sequence length="360" mass="40906">MDSSPRVYCTACRQYYASSEFPRNRLGAPYKTCLRCKAKREARRPALAELDVNAPRQTRGGRPLPIADGDENPRHRKRVRRTNAQIERDRNLVVAIAPAPAPLPPPPPQIIPPGFRSRFRDRPALDLGPMDIQCEFCGALHWRAETIGGTNMEFELCCKRGDAMLELLRPPPDVLRALLVGQDPRARSFRQNIRAYNSALAFTSVSYTKDTRTDLSRGLHCFQIHGELFHYQGPLIPGSQDVPAFAQLFFYDPEYATDIRHQRHSGLDRSILRSLHDMLTDHNPFIRVYKTARERLANQPGDFRLLLNPQMRLVLQSGADRRRENLPISTELAGILPDEFAGESRRDVLLAVREPGRNGQ</sequence>
<dbReference type="EMBL" id="KZ613513">
    <property type="protein sequence ID" value="PMD15393.1"/>
    <property type="molecule type" value="Genomic_DNA"/>
</dbReference>
<gene>
    <name evidence="2" type="ORF">NA56DRAFT_709814</name>
</gene>
<keyword evidence="3" id="KW-1185">Reference proteome</keyword>
<evidence type="ECO:0008006" key="4">
    <source>
        <dbReference type="Google" id="ProtNLM"/>
    </source>
</evidence>
<dbReference type="PANTHER" id="PTHR45786">
    <property type="entry name" value="DNA BINDING PROTEIN-LIKE"/>
    <property type="match status" value="1"/>
</dbReference>
<dbReference type="Proteomes" id="UP000235672">
    <property type="component" value="Unassembled WGS sequence"/>
</dbReference>
<protein>
    <recommendedName>
        <fullName evidence="4">Helitron helicase-like domain-containing protein</fullName>
    </recommendedName>
</protein>
<dbReference type="PANTHER" id="PTHR45786:SF74">
    <property type="entry name" value="ATP-DEPENDENT DNA HELICASE"/>
    <property type="match status" value="1"/>
</dbReference>
<reference evidence="2 3" key="1">
    <citation type="submission" date="2016-05" db="EMBL/GenBank/DDBJ databases">
        <title>A degradative enzymes factory behind the ericoid mycorrhizal symbiosis.</title>
        <authorList>
            <consortium name="DOE Joint Genome Institute"/>
            <person name="Martino E."/>
            <person name="Morin E."/>
            <person name="Grelet G."/>
            <person name="Kuo A."/>
            <person name="Kohler A."/>
            <person name="Daghino S."/>
            <person name="Barry K."/>
            <person name="Choi C."/>
            <person name="Cichocki N."/>
            <person name="Clum A."/>
            <person name="Copeland A."/>
            <person name="Hainaut M."/>
            <person name="Haridas S."/>
            <person name="Labutti K."/>
            <person name="Lindquist E."/>
            <person name="Lipzen A."/>
            <person name="Khouja H.-R."/>
            <person name="Murat C."/>
            <person name="Ohm R."/>
            <person name="Olson A."/>
            <person name="Spatafora J."/>
            <person name="Veneault-Fourrey C."/>
            <person name="Henrissat B."/>
            <person name="Grigoriev I."/>
            <person name="Martin F."/>
            <person name="Perotto S."/>
        </authorList>
    </citation>
    <scope>NUCLEOTIDE SEQUENCE [LARGE SCALE GENOMIC DNA]</scope>
    <source>
        <strain evidence="2 3">UAMH 7357</strain>
    </source>
</reference>
<dbReference type="AlphaFoldDB" id="A0A2J6PMZ7"/>
<feature type="region of interest" description="Disordered" evidence="1">
    <location>
        <begin position="53"/>
        <end position="78"/>
    </location>
</feature>
<dbReference type="STRING" id="1745343.A0A2J6PMZ7"/>
<proteinExistence type="predicted"/>
<evidence type="ECO:0000313" key="2">
    <source>
        <dbReference type="EMBL" id="PMD15393.1"/>
    </source>
</evidence>
<organism evidence="2 3">
    <name type="scientific">Hyaloscypha hepaticicola</name>
    <dbReference type="NCBI Taxonomy" id="2082293"/>
    <lineage>
        <taxon>Eukaryota</taxon>
        <taxon>Fungi</taxon>
        <taxon>Dikarya</taxon>
        <taxon>Ascomycota</taxon>
        <taxon>Pezizomycotina</taxon>
        <taxon>Leotiomycetes</taxon>
        <taxon>Helotiales</taxon>
        <taxon>Hyaloscyphaceae</taxon>
        <taxon>Hyaloscypha</taxon>
    </lineage>
</organism>
<evidence type="ECO:0000256" key="1">
    <source>
        <dbReference type="SAM" id="MobiDB-lite"/>
    </source>
</evidence>
<evidence type="ECO:0000313" key="3">
    <source>
        <dbReference type="Proteomes" id="UP000235672"/>
    </source>
</evidence>